<proteinExistence type="predicted"/>
<dbReference type="Pfam" id="PF00094">
    <property type="entry name" value="VWD"/>
    <property type="match status" value="1"/>
</dbReference>
<evidence type="ECO:0000256" key="2">
    <source>
        <dbReference type="ARBA" id="ARBA00022761"/>
    </source>
</evidence>
<evidence type="ECO:0000256" key="5">
    <source>
        <dbReference type="PROSITE-ProRule" id="PRU00557"/>
    </source>
</evidence>
<evidence type="ECO:0000313" key="10">
    <source>
        <dbReference type="EMBL" id="CAL4125364.1"/>
    </source>
</evidence>
<keyword evidence="3" id="KW-1015">Disulfide bond</keyword>
<feature type="region of interest" description="Disordered" evidence="6">
    <location>
        <begin position="1083"/>
        <end position="1123"/>
    </location>
</feature>
<dbReference type="InterPro" id="IPR011030">
    <property type="entry name" value="Lipovitellin_superhlx_dom"/>
</dbReference>
<dbReference type="SUPFAM" id="SSF56968">
    <property type="entry name" value="Lipovitellin-phosvitin complex, beta-sheet shell regions"/>
    <property type="match status" value="2"/>
</dbReference>
<dbReference type="SMART" id="SM01169">
    <property type="entry name" value="DUF1943"/>
    <property type="match status" value="1"/>
</dbReference>
<reference evidence="10 11" key="1">
    <citation type="submission" date="2024-05" db="EMBL/GenBank/DDBJ databases">
        <authorList>
            <person name="Wallberg A."/>
        </authorList>
    </citation>
    <scope>NUCLEOTIDE SEQUENCE [LARGE SCALE GENOMIC DNA]</scope>
</reference>
<evidence type="ECO:0000256" key="3">
    <source>
        <dbReference type="ARBA" id="ARBA00023157"/>
    </source>
</evidence>
<dbReference type="SMART" id="SM00638">
    <property type="entry name" value="LPD_N"/>
    <property type="match status" value="1"/>
</dbReference>
<gene>
    <name evidence="10" type="ORF">MNOR_LOCUS25075</name>
</gene>
<dbReference type="PANTHER" id="PTHR23345">
    <property type="entry name" value="VITELLOGENIN-RELATED"/>
    <property type="match status" value="1"/>
</dbReference>
<comment type="caution">
    <text evidence="5">Lacks conserved residue(s) required for the propagation of feature annotation.</text>
</comment>
<comment type="caution">
    <text evidence="10">The sequence shown here is derived from an EMBL/GenBank/DDBJ whole genome shotgun (WGS) entry which is preliminary data.</text>
</comment>
<dbReference type="InterPro" id="IPR050733">
    <property type="entry name" value="Vitellogenin/Apolipophorin"/>
</dbReference>
<evidence type="ECO:0000313" key="11">
    <source>
        <dbReference type="Proteomes" id="UP001497623"/>
    </source>
</evidence>
<dbReference type="InterPro" id="IPR001747">
    <property type="entry name" value="Vitellogenin_N"/>
</dbReference>
<dbReference type="InterPro" id="IPR015816">
    <property type="entry name" value="Vitellinogen_b-sht_N"/>
</dbReference>
<feature type="compositionally biased region" description="Basic and acidic residues" evidence="6">
    <location>
        <begin position="1095"/>
        <end position="1115"/>
    </location>
</feature>
<dbReference type="PANTHER" id="PTHR23345:SF15">
    <property type="entry name" value="VITELLOGENIN 1-RELATED"/>
    <property type="match status" value="1"/>
</dbReference>
<sequence>MRVALFLLPLLGMCNGLWLGLEYVYKYNGRVQVDMMDIRPAVVAAGVKADILVQVIDRDTLAFKISDVQVDEINADRECDEWSHLPPLPQLNYRPMQDQAFLLEKPFKINVLDGLMPKLEVPQEPAWVTNMRKSMVEIFNNKVLKVNYGVKDNLFNLGRFVEDEETIFGDCKSSYTLNILSDGMGVVYGKMLENMVNEDVQSPLVNDGTKFPLLDDRLWRGRRKIEMTQCSAHVNVRNLGHQNECVENKARCNKNMNGRSSTTLFYVRGGPSGLRMEYAETTDFTLVEPYPSHTEQIKIVTNRTYELFAVRPITNALRPEGGKTVGWRFDVVPNAAYQTGPFRQPSYEEIFTQMVLEPDQVASLKEDTITSVADVTRQLGLADRSDITGAIDVIAQNINYLSLNDIRDVYAKLQYDTSSIGMANAEIFLKILATSGSEHANTFLLRMLADGQLNKELKTAFYMNMASCLQSANFILDFLDYIVNVPQTEDVDTLGILSMSVLANNCLKPDGRSKYQDVSCGGQGCDPVIIIQKFVPFLEQGLNNERFDTWKRLVYMQALVNLKSPYVIDILRPYILGSASSDLSMRINAIQGLDVKKMPGEARTECLHLLMTVFDDLHEHHEVRQTAFLTMSAWNPSPSWWHSLSLSSWREPSKQMSSLISRVIQMTAQQDRRQVDVATLVGPLAKPSPPASLSYPFYMNYGYNHAWILGLSWMNILLSSRNDNIFPRRINFMFQAFRASTYFPQTTILKNAVIDVYGIDELWRSLTGYFSKPDPNSEPDPAIKIVQGMYNQIMIKLDAEGKKRPEKASILLYAKLLHYFQFLVPAEFTADDIINAPEKIRTLPSQINLNLQLFSNYGRIKWTFPTTIGIPAMVESTSPTLASMVGTFGVKPSDGNKEKFATYLDAVTKMSYKTIVTCKVMVPWKRQSLVAGIENTISVNLPFNWQLSVDSKAMDLSLTITPKLGTEQDIEIVSAINKPFTVRTPIMPYSQYNLNNDWNLMLDLGLVRRIDETWMPERTGMSFVSRRRDFPNPLVNIFPLPAPTFTLRYWAWELVWDLAKSDTKSLGFFLNYAFLDKGRGDARRAPPLPEDVDMMDLRDARTLSEDYEPRRRPEPYRAAPYGVPGVTWRRDRMLQNPQGPEEAEGQGGRVKRQSRYGRRRGYGRNPAPEAQEISDGYRPAGRPSAYSRPSYYDRSYGRPTYGADPTDPPSPPADTEMFIPPDAPPAGPPAPAPAAPDYYEEFAETTDPMYMRQTAGGNLQNIQTNFNFDFSNIVRSFGAKVEFYGSVTRAFEAIFTWASDGDGDLFYSKFQLGVFQSAIKGEPPYTTCLNVNAQWPWVLPLTTVKEYLEIAANGGSLVFDAAIVTEDCFIGKPALTMEGEFYLSDDGITYISDSLSSEEQCDFTEDDSSVVLRHRFFDNFRWDASLDDTMPVGLLNTTYNIADFFTYYLWPRIYFDHMKQNDPNAVTVTGQRSYYDSLWNIFITAPSDTAMADQVPLPTQFEDLFSPLSFWDVITEEILVGAVPRVCRISDTRMVTFDGAFVGAGPDVCWVVAARDCTNDGDWQVQVRNTGVEISAKIIWPLGGVVVDLTRNVVKINSQVMKEKDLPEDSQYRFFKKGDTLYFMFANGHYLRINDEIQFGASKWYRGKVCGACGDMNGEMISDLQGPKGCVFTDPKLFVLSWTISGDGCAGCNPFELSFRKLDVTNYQKVCPKRTVRPTAEIYPSADAPAVRSCTSWVYQEKTVGQYLCVATQPTPTCRPGCKDASPIAKPIEYECQLAQSPRGRYKRQAWLDICPTAIHWRTILTTFSGPCLTPLEN</sequence>
<keyword evidence="1 7" id="KW-0732">Signal</keyword>
<feature type="chain" id="PRO_5043461146" evidence="7">
    <location>
        <begin position="17"/>
        <end position="1818"/>
    </location>
</feature>
<dbReference type="Gene3D" id="1.25.10.20">
    <property type="entry name" value="Vitellinogen, superhelical"/>
    <property type="match status" value="1"/>
</dbReference>
<feature type="region of interest" description="Disordered" evidence="6">
    <location>
        <begin position="1136"/>
        <end position="1233"/>
    </location>
</feature>
<organism evidence="10 11">
    <name type="scientific">Meganyctiphanes norvegica</name>
    <name type="common">Northern krill</name>
    <name type="synonym">Thysanopoda norvegica</name>
    <dbReference type="NCBI Taxonomy" id="48144"/>
    <lineage>
        <taxon>Eukaryota</taxon>
        <taxon>Metazoa</taxon>
        <taxon>Ecdysozoa</taxon>
        <taxon>Arthropoda</taxon>
        <taxon>Crustacea</taxon>
        <taxon>Multicrustacea</taxon>
        <taxon>Malacostraca</taxon>
        <taxon>Eumalacostraca</taxon>
        <taxon>Eucarida</taxon>
        <taxon>Euphausiacea</taxon>
        <taxon>Euphausiidae</taxon>
        <taxon>Meganyctiphanes</taxon>
    </lineage>
</organism>
<keyword evidence="11" id="KW-1185">Reference proteome</keyword>
<dbReference type="Pfam" id="PF09172">
    <property type="entry name" value="Vit_open_b-sht"/>
    <property type="match status" value="1"/>
</dbReference>
<feature type="compositionally biased region" description="Basic residues" evidence="6">
    <location>
        <begin position="1149"/>
        <end position="1162"/>
    </location>
</feature>
<protein>
    <submittedName>
        <fullName evidence="10">Uncharacterized protein</fullName>
    </submittedName>
</protein>
<keyword evidence="4" id="KW-0325">Glycoprotein</keyword>
<evidence type="ECO:0000256" key="4">
    <source>
        <dbReference type="ARBA" id="ARBA00023180"/>
    </source>
</evidence>
<evidence type="ECO:0000259" key="9">
    <source>
        <dbReference type="PROSITE" id="PS51233"/>
    </source>
</evidence>
<evidence type="ECO:0000256" key="7">
    <source>
        <dbReference type="SAM" id="SignalP"/>
    </source>
</evidence>
<dbReference type="InterPro" id="IPR015819">
    <property type="entry name" value="Lipid_transp_b-sht_shell"/>
</dbReference>
<accession>A0AAV2RLY3</accession>
<dbReference type="InterPro" id="IPR015255">
    <property type="entry name" value="Vitellinogen_open_b-sht"/>
</dbReference>
<dbReference type="PROSITE" id="PS51233">
    <property type="entry name" value="VWFD"/>
    <property type="match status" value="1"/>
</dbReference>
<evidence type="ECO:0000259" key="8">
    <source>
        <dbReference type="PROSITE" id="PS51211"/>
    </source>
</evidence>
<keyword evidence="2" id="KW-0758">Storage protein</keyword>
<feature type="domain" description="Vitellogenin" evidence="8">
    <location>
        <begin position="17"/>
        <end position="730"/>
    </location>
</feature>
<dbReference type="SUPFAM" id="SSF48431">
    <property type="entry name" value="Lipovitellin-phosvitin complex, superhelical domain"/>
    <property type="match status" value="1"/>
</dbReference>
<evidence type="ECO:0000256" key="1">
    <source>
        <dbReference type="ARBA" id="ARBA00022729"/>
    </source>
</evidence>
<feature type="compositionally biased region" description="Pro residues" evidence="6">
    <location>
        <begin position="1221"/>
        <end position="1233"/>
    </location>
</feature>
<feature type="signal peptide" evidence="7">
    <location>
        <begin position="1"/>
        <end position="16"/>
    </location>
</feature>
<dbReference type="EMBL" id="CAXKWB010023523">
    <property type="protein sequence ID" value="CAL4125364.1"/>
    <property type="molecule type" value="Genomic_DNA"/>
</dbReference>
<dbReference type="Gene3D" id="2.30.230.10">
    <property type="entry name" value="Lipovitellin, beta-sheet shell regions, chain A"/>
    <property type="match status" value="1"/>
</dbReference>
<evidence type="ECO:0000256" key="6">
    <source>
        <dbReference type="SAM" id="MobiDB-lite"/>
    </source>
</evidence>
<name>A0AAV2RLY3_MEGNR</name>
<dbReference type="Pfam" id="PF01347">
    <property type="entry name" value="Vitellogenin_N"/>
    <property type="match status" value="1"/>
</dbReference>
<dbReference type="GO" id="GO:0045735">
    <property type="term" value="F:nutrient reservoir activity"/>
    <property type="evidence" value="ECO:0007669"/>
    <property type="project" value="UniProtKB-KW"/>
</dbReference>
<dbReference type="GO" id="GO:0005319">
    <property type="term" value="F:lipid transporter activity"/>
    <property type="evidence" value="ECO:0007669"/>
    <property type="project" value="InterPro"/>
</dbReference>
<dbReference type="PROSITE" id="PS51211">
    <property type="entry name" value="VITELLOGENIN"/>
    <property type="match status" value="1"/>
</dbReference>
<dbReference type="InterPro" id="IPR001846">
    <property type="entry name" value="VWF_type-D"/>
</dbReference>
<feature type="domain" description="VWFD" evidence="9">
    <location>
        <begin position="1525"/>
        <end position="1690"/>
    </location>
</feature>
<dbReference type="Proteomes" id="UP001497623">
    <property type="component" value="Unassembled WGS sequence"/>
</dbReference>
<dbReference type="SMART" id="SM00216">
    <property type="entry name" value="VWD"/>
    <property type="match status" value="1"/>
</dbReference>